<dbReference type="EMBL" id="FOLO01000017">
    <property type="protein sequence ID" value="SFC75638.1"/>
    <property type="molecule type" value="Genomic_DNA"/>
</dbReference>
<dbReference type="RefSeq" id="WP_091984173.1">
    <property type="nucleotide sequence ID" value="NZ_FOLO01000017.1"/>
</dbReference>
<evidence type="ECO:0000256" key="1">
    <source>
        <dbReference type="SAM" id="Phobius"/>
    </source>
</evidence>
<dbReference type="Proteomes" id="UP000198862">
    <property type="component" value="Unassembled WGS sequence"/>
</dbReference>
<reference evidence="2 3" key="1">
    <citation type="submission" date="2016-10" db="EMBL/GenBank/DDBJ databases">
        <authorList>
            <person name="de Groot N.N."/>
        </authorList>
    </citation>
    <scope>NUCLEOTIDE SEQUENCE [LARGE SCALE GENOMIC DNA]</scope>
    <source>
        <strain evidence="2 3">DSM 6059</strain>
    </source>
</reference>
<protein>
    <recommendedName>
        <fullName evidence="4">Antitermination protein NusG</fullName>
    </recommendedName>
</protein>
<organism evidence="2 3">
    <name type="scientific">Pseudoalteromonas denitrificans DSM 6059</name>
    <dbReference type="NCBI Taxonomy" id="1123010"/>
    <lineage>
        <taxon>Bacteria</taxon>
        <taxon>Pseudomonadati</taxon>
        <taxon>Pseudomonadota</taxon>
        <taxon>Gammaproteobacteria</taxon>
        <taxon>Alteromonadales</taxon>
        <taxon>Pseudoalteromonadaceae</taxon>
        <taxon>Pseudoalteromonas</taxon>
    </lineage>
</organism>
<evidence type="ECO:0000313" key="2">
    <source>
        <dbReference type="EMBL" id="SFC75638.1"/>
    </source>
</evidence>
<feature type="transmembrane region" description="Helical" evidence="1">
    <location>
        <begin position="6"/>
        <end position="21"/>
    </location>
</feature>
<evidence type="ECO:0000313" key="3">
    <source>
        <dbReference type="Proteomes" id="UP000198862"/>
    </source>
</evidence>
<proteinExistence type="predicted"/>
<evidence type="ECO:0008006" key="4">
    <source>
        <dbReference type="Google" id="ProtNLM"/>
    </source>
</evidence>
<sequence length="121" mass="13967">MLTKVLITTLIIVLAMFYLKNTKQKSFNNVRSQDAVPSKFRYLSMLLLSLSLLFSAVYLFWQYQEDNKVINVTVISPVSNKKITYHVKRKDISANKIITLEGITIRLSNQERIIIAEAEIN</sequence>
<feature type="transmembrane region" description="Helical" evidence="1">
    <location>
        <begin position="42"/>
        <end position="61"/>
    </location>
</feature>
<keyword evidence="3" id="KW-1185">Reference proteome</keyword>
<keyword evidence="1" id="KW-0812">Transmembrane</keyword>
<gene>
    <name evidence="2" type="ORF">SAMN02745724_02475</name>
</gene>
<accession>A0A1I1LXG6</accession>
<name>A0A1I1LXG6_9GAMM</name>
<dbReference type="AlphaFoldDB" id="A0A1I1LXG6"/>
<dbReference type="STRING" id="1123010.SAMN02745724_02475"/>
<keyword evidence="1" id="KW-0472">Membrane</keyword>
<dbReference type="OrthoDB" id="6266342at2"/>
<keyword evidence="1" id="KW-1133">Transmembrane helix</keyword>